<dbReference type="SMART" id="SM00356">
    <property type="entry name" value="ZnF_C3H1"/>
    <property type="match status" value="2"/>
</dbReference>
<evidence type="ECO:0000256" key="1">
    <source>
        <dbReference type="ARBA" id="ARBA00022723"/>
    </source>
</evidence>
<dbReference type="InterPro" id="IPR057444">
    <property type="entry name" value="Znf-CCCH_AtC3H23-like"/>
</dbReference>
<dbReference type="Pfam" id="PF00642">
    <property type="entry name" value="zf-CCCH"/>
    <property type="match status" value="1"/>
</dbReference>
<dbReference type="InterPro" id="IPR036855">
    <property type="entry name" value="Znf_CCCH_sf"/>
</dbReference>
<keyword evidence="1 5" id="KW-0479">Metal-binding</keyword>
<evidence type="ECO:0000256" key="3">
    <source>
        <dbReference type="ARBA" id="ARBA00022833"/>
    </source>
</evidence>
<keyword evidence="3 5" id="KW-0862">Zinc</keyword>
<dbReference type="AlphaFoldDB" id="A0A804IR61"/>
<evidence type="ECO:0000256" key="2">
    <source>
        <dbReference type="ARBA" id="ARBA00022771"/>
    </source>
</evidence>
<dbReference type="PANTHER" id="PTHR14493:SF155">
    <property type="entry name" value="ZINC FINGER CCCH DOMAIN-CONTAINING PROTEIN 20"/>
    <property type="match status" value="1"/>
</dbReference>
<sequence length="243" mass="27376">MNYEYPILVLPCYLQLSEAARLAYGVTKAELDDFLMYEFKVKRCAKAYPHQWMTCPYAHRGEKARRRDPRRFPNHGIPCPEFRQTGACRRGQKCEFAHGVFEFWLHPTRYRTRMCISGPACRRKICFFAHTVDELRPEGLGGGVPAGVGKLAEGTSAGGPEEREEEFAEPDLSLSPITSLACFPFFGSPFLTLSDLNFYDSLSTDPWCNVRDQLSPVLTAPSRFRLSKGIAAPSIPRAPSWSA</sequence>
<evidence type="ECO:0000256" key="5">
    <source>
        <dbReference type="PROSITE-ProRule" id="PRU00723"/>
    </source>
</evidence>
<dbReference type="GO" id="GO:0003677">
    <property type="term" value="F:DNA binding"/>
    <property type="evidence" value="ECO:0007669"/>
    <property type="project" value="UniProtKB-KW"/>
</dbReference>
<dbReference type="Gramene" id="Ma04_t18580.1">
    <property type="protein sequence ID" value="Ma04_p18580.1"/>
    <property type="gene ID" value="Ma04_g18580"/>
</dbReference>
<dbReference type="Gene3D" id="3.30.1370.210">
    <property type="match status" value="1"/>
</dbReference>
<evidence type="ECO:0000313" key="7">
    <source>
        <dbReference type="EMBL" id="CAG1842670.1"/>
    </source>
</evidence>
<evidence type="ECO:0000259" key="6">
    <source>
        <dbReference type="PROSITE" id="PS50103"/>
    </source>
</evidence>
<accession>A0A804IR61</accession>
<dbReference type="InterPro" id="IPR045234">
    <property type="entry name" value="Unkempt-like"/>
</dbReference>
<dbReference type="Proteomes" id="UP000012960">
    <property type="component" value="Unplaced"/>
</dbReference>
<dbReference type="PROSITE" id="PS50103">
    <property type="entry name" value="ZF_C3H1"/>
    <property type="match status" value="1"/>
</dbReference>
<feature type="domain" description="C3H1-type" evidence="6">
    <location>
        <begin position="73"/>
        <end position="101"/>
    </location>
</feature>
<proteinExistence type="predicted"/>
<dbReference type="EnsemblPlants" id="Ma04_t18580.1">
    <property type="protein sequence ID" value="Ma04_p18580.1"/>
    <property type="gene ID" value="Ma04_g18580"/>
</dbReference>
<dbReference type="EMBL" id="HG996469">
    <property type="protein sequence ID" value="CAG1842670.1"/>
    <property type="molecule type" value="Genomic_DNA"/>
</dbReference>
<dbReference type="InParanoid" id="A0A804IR61"/>
<reference evidence="8" key="2">
    <citation type="submission" date="2021-05" db="UniProtKB">
        <authorList>
            <consortium name="EnsemblPlants"/>
        </authorList>
    </citation>
    <scope>IDENTIFICATION</scope>
    <source>
        <strain evidence="8">subsp. malaccensis</strain>
    </source>
</reference>
<dbReference type="KEGG" id="mus:103981984"/>
<protein>
    <submittedName>
        <fullName evidence="7">(wild Malaysian banana) hypothetical protein</fullName>
    </submittedName>
</protein>
<evidence type="ECO:0000313" key="9">
    <source>
        <dbReference type="Proteomes" id="UP000012960"/>
    </source>
</evidence>
<gene>
    <name evidence="7" type="ORF">GSMUA_124650.1</name>
</gene>
<dbReference type="OrthoDB" id="410307at2759"/>
<evidence type="ECO:0000256" key="4">
    <source>
        <dbReference type="ARBA" id="ARBA00023125"/>
    </source>
</evidence>
<reference evidence="7" key="1">
    <citation type="submission" date="2021-03" db="EMBL/GenBank/DDBJ databases">
        <authorList>
            <consortium name="Genoscope - CEA"/>
            <person name="William W."/>
        </authorList>
    </citation>
    <scope>NUCLEOTIDE SEQUENCE</scope>
    <source>
        <strain evidence="7">Doubled-haploid Pahang</strain>
    </source>
</reference>
<evidence type="ECO:0000313" key="8">
    <source>
        <dbReference type="EnsemblPlants" id="Ma04_p18580.1"/>
    </source>
</evidence>
<keyword evidence="9" id="KW-1185">Reference proteome</keyword>
<dbReference type="GO" id="GO:0008270">
    <property type="term" value="F:zinc ion binding"/>
    <property type="evidence" value="ECO:0007669"/>
    <property type="project" value="UniProtKB-KW"/>
</dbReference>
<feature type="zinc finger region" description="C3H1-type" evidence="5">
    <location>
        <begin position="73"/>
        <end position="101"/>
    </location>
</feature>
<name>A0A804IR61_MUSAM</name>
<dbReference type="Pfam" id="PF25512">
    <property type="entry name" value="zf-CCCH_AtC3H23"/>
    <property type="match status" value="1"/>
</dbReference>
<dbReference type="SUPFAM" id="SSF90229">
    <property type="entry name" value="CCCH zinc finger"/>
    <property type="match status" value="1"/>
</dbReference>
<dbReference type="PANTHER" id="PTHR14493">
    <property type="entry name" value="UNKEMPT FAMILY MEMBER"/>
    <property type="match status" value="1"/>
</dbReference>
<dbReference type="InterPro" id="IPR000571">
    <property type="entry name" value="Znf_CCCH"/>
</dbReference>
<keyword evidence="4" id="KW-0238">DNA-binding</keyword>
<organism evidence="8 9">
    <name type="scientific">Musa acuminata subsp. malaccensis</name>
    <name type="common">Wild banana</name>
    <name type="synonym">Musa malaccensis</name>
    <dbReference type="NCBI Taxonomy" id="214687"/>
    <lineage>
        <taxon>Eukaryota</taxon>
        <taxon>Viridiplantae</taxon>
        <taxon>Streptophyta</taxon>
        <taxon>Embryophyta</taxon>
        <taxon>Tracheophyta</taxon>
        <taxon>Spermatophyta</taxon>
        <taxon>Magnoliopsida</taxon>
        <taxon>Liliopsida</taxon>
        <taxon>Zingiberales</taxon>
        <taxon>Musaceae</taxon>
        <taxon>Musa</taxon>
    </lineage>
</organism>
<keyword evidence="2 5" id="KW-0863">Zinc-finger</keyword>